<comment type="caution">
    <text evidence="8">The sequence shown here is derived from an EMBL/GenBank/DDBJ whole genome shotgun (WGS) entry which is preliminary data.</text>
</comment>
<evidence type="ECO:0000256" key="6">
    <source>
        <dbReference type="SAM" id="Phobius"/>
    </source>
</evidence>
<feature type="transmembrane region" description="Helical" evidence="6">
    <location>
        <begin position="52"/>
        <end position="72"/>
    </location>
</feature>
<evidence type="ECO:0000256" key="5">
    <source>
        <dbReference type="ARBA" id="ARBA00023136"/>
    </source>
</evidence>
<evidence type="ECO:0000256" key="1">
    <source>
        <dbReference type="ARBA" id="ARBA00004651"/>
    </source>
</evidence>
<feature type="transmembrane region" description="Helical" evidence="6">
    <location>
        <begin position="358"/>
        <end position="378"/>
    </location>
</feature>
<feature type="transmembrane region" description="Helical" evidence="6">
    <location>
        <begin position="167"/>
        <end position="185"/>
    </location>
</feature>
<keyword evidence="4 6" id="KW-1133">Transmembrane helix</keyword>
<dbReference type="PANTHER" id="PTHR43124:SF3">
    <property type="entry name" value="CHLORAMPHENICOL EFFLUX PUMP RV0191"/>
    <property type="match status" value="1"/>
</dbReference>
<evidence type="ECO:0000256" key="4">
    <source>
        <dbReference type="ARBA" id="ARBA00022989"/>
    </source>
</evidence>
<dbReference type="InterPro" id="IPR020846">
    <property type="entry name" value="MFS_dom"/>
</dbReference>
<dbReference type="PANTHER" id="PTHR43124">
    <property type="entry name" value="PURINE EFFLUX PUMP PBUE"/>
    <property type="match status" value="1"/>
</dbReference>
<keyword evidence="3 6" id="KW-0812">Transmembrane</keyword>
<dbReference type="PROSITE" id="PS50850">
    <property type="entry name" value="MFS"/>
    <property type="match status" value="1"/>
</dbReference>
<keyword evidence="2" id="KW-1003">Cell membrane</keyword>
<gene>
    <name evidence="8" type="ORF">ACFPEL_15875</name>
</gene>
<feature type="transmembrane region" description="Helical" evidence="6">
    <location>
        <begin position="79"/>
        <end position="98"/>
    </location>
</feature>
<proteinExistence type="predicted"/>
<feature type="transmembrane region" description="Helical" evidence="6">
    <location>
        <begin position="271"/>
        <end position="290"/>
    </location>
</feature>
<dbReference type="Gene3D" id="1.20.1250.20">
    <property type="entry name" value="MFS general substrate transporter like domains"/>
    <property type="match status" value="1"/>
</dbReference>
<evidence type="ECO:0000256" key="3">
    <source>
        <dbReference type="ARBA" id="ARBA00022692"/>
    </source>
</evidence>
<feature type="domain" description="Major facilitator superfamily (MFS) profile" evidence="7">
    <location>
        <begin position="9"/>
        <end position="381"/>
    </location>
</feature>
<evidence type="ECO:0000256" key="2">
    <source>
        <dbReference type="ARBA" id="ARBA00022475"/>
    </source>
</evidence>
<dbReference type="Proteomes" id="UP001595909">
    <property type="component" value="Unassembled WGS sequence"/>
</dbReference>
<evidence type="ECO:0000259" key="7">
    <source>
        <dbReference type="PROSITE" id="PS50850"/>
    </source>
</evidence>
<organism evidence="8 9">
    <name type="scientific">Actinomycetospora chibensis</name>
    <dbReference type="NCBI Taxonomy" id="663606"/>
    <lineage>
        <taxon>Bacteria</taxon>
        <taxon>Bacillati</taxon>
        <taxon>Actinomycetota</taxon>
        <taxon>Actinomycetes</taxon>
        <taxon>Pseudonocardiales</taxon>
        <taxon>Pseudonocardiaceae</taxon>
        <taxon>Actinomycetospora</taxon>
    </lineage>
</organism>
<feature type="transmembrane region" description="Helical" evidence="6">
    <location>
        <begin position="241"/>
        <end position="264"/>
    </location>
</feature>
<name>A0ABV9RKR5_9PSEU</name>
<reference evidence="9" key="1">
    <citation type="journal article" date="2019" name="Int. J. Syst. Evol. Microbiol.">
        <title>The Global Catalogue of Microorganisms (GCM) 10K type strain sequencing project: providing services to taxonomists for standard genome sequencing and annotation.</title>
        <authorList>
            <consortium name="The Broad Institute Genomics Platform"/>
            <consortium name="The Broad Institute Genome Sequencing Center for Infectious Disease"/>
            <person name="Wu L."/>
            <person name="Ma J."/>
        </authorList>
    </citation>
    <scope>NUCLEOTIDE SEQUENCE [LARGE SCALE GENOMIC DNA]</scope>
    <source>
        <strain evidence="9">CCUG 50347</strain>
    </source>
</reference>
<feature type="transmembrane region" description="Helical" evidence="6">
    <location>
        <begin position="206"/>
        <end position="229"/>
    </location>
</feature>
<dbReference type="SUPFAM" id="SSF103473">
    <property type="entry name" value="MFS general substrate transporter"/>
    <property type="match status" value="1"/>
</dbReference>
<keyword evidence="5 6" id="KW-0472">Membrane</keyword>
<dbReference type="InterPro" id="IPR050189">
    <property type="entry name" value="MFS_Efflux_Transporters"/>
</dbReference>
<feature type="transmembrane region" description="Helical" evidence="6">
    <location>
        <begin position="138"/>
        <end position="161"/>
    </location>
</feature>
<dbReference type="InterPro" id="IPR011701">
    <property type="entry name" value="MFS"/>
</dbReference>
<keyword evidence="9" id="KW-1185">Reference proteome</keyword>
<dbReference type="RefSeq" id="WP_274192535.1">
    <property type="nucleotide sequence ID" value="NZ_BAABHN010000035.1"/>
</dbReference>
<feature type="transmembrane region" description="Helical" evidence="6">
    <location>
        <begin position="296"/>
        <end position="317"/>
    </location>
</feature>
<dbReference type="EMBL" id="JBHSIM010000035">
    <property type="protein sequence ID" value="MFC4833893.1"/>
    <property type="molecule type" value="Genomic_DNA"/>
</dbReference>
<protein>
    <submittedName>
        <fullName evidence="8">MFS transporter</fullName>
    </submittedName>
</protein>
<accession>A0ABV9RKR5</accession>
<dbReference type="InterPro" id="IPR036259">
    <property type="entry name" value="MFS_trans_sf"/>
</dbReference>
<comment type="subcellular location">
    <subcellularLocation>
        <location evidence="1">Cell membrane</location>
        <topology evidence="1">Multi-pass membrane protein</topology>
    </subcellularLocation>
</comment>
<dbReference type="Pfam" id="PF07690">
    <property type="entry name" value="MFS_1"/>
    <property type="match status" value="1"/>
</dbReference>
<feature type="transmembrane region" description="Helical" evidence="6">
    <location>
        <begin position="329"/>
        <end position="352"/>
    </location>
</feature>
<sequence length="387" mass="37794">MRTPELRLTVAGAAVVGVAYGMGRYAFGLTLPALRDDPSLSADGLDDAVLGLIASASFAGYLAGLLLAPVLSRRLGPRAPTTVGSVCGVVGGILAAVAPSPAVLAVGTVLAGSAAGWVWAAYSDLAAAVVDVLRRPRVLAVISTGTSGGLVISGLVALVVMGVPGWRLVWVAIAVASAAAGLLNLRGTPAVRPSRSGPAGRIPLRGLAVPTLYSIAFHVGVTTFFTWAADMLRRGGLDAGLAGALYVLVGLVGLVALGTGGWCARFGTVRVAAACLLSIAASLVILGAGAGSALVALGAAVVFAPGIMGGAAVLAVWTAEIAPDRSGEALTVVVAVGALAAVIAPAVVGLLLGLVSLTAVLVGLAALLLVTAAGLLTARSGTPAPPP</sequence>
<feature type="transmembrane region" description="Helical" evidence="6">
    <location>
        <begin position="104"/>
        <end position="126"/>
    </location>
</feature>
<evidence type="ECO:0000313" key="8">
    <source>
        <dbReference type="EMBL" id="MFC4833893.1"/>
    </source>
</evidence>
<evidence type="ECO:0000313" key="9">
    <source>
        <dbReference type="Proteomes" id="UP001595909"/>
    </source>
</evidence>